<name>A0A1J0WH71_9RHOB</name>
<evidence type="ECO:0000313" key="1">
    <source>
        <dbReference type="EMBL" id="APE43650.1"/>
    </source>
</evidence>
<dbReference type="EMBL" id="CP018076">
    <property type="protein sequence ID" value="APE43650.1"/>
    <property type="molecule type" value="Genomic_DNA"/>
</dbReference>
<dbReference type="RefSeq" id="WP_071971984.1">
    <property type="nucleotide sequence ID" value="NZ_CP018076.1"/>
</dbReference>
<proteinExistence type="predicted"/>
<gene>
    <name evidence="1" type="ORF">BOO69_09655</name>
</gene>
<dbReference type="OrthoDB" id="7860249at2"/>
<evidence type="ECO:0008006" key="3">
    <source>
        <dbReference type="Google" id="ProtNLM"/>
    </source>
</evidence>
<keyword evidence="2" id="KW-1185">Reference proteome</keyword>
<dbReference type="STRING" id="1917485.BOO69_09655"/>
<protein>
    <recommendedName>
        <fullName evidence="3">DUF2190 family protein</fullName>
    </recommendedName>
</protein>
<organism evidence="1 2">
    <name type="scientific">Sulfitobacter alexandrii</name>
    <dbReference type="NCBI Taxonomy" id="1917485"/>
    <lineage>
        <taxon>Bacteria</taxon>
        <taxon>Pseudomonadati</taxon>
        <taxon>Pseudomonadota</taxon>
        <taxon>Alphaproteobacteria</taxon>
        <taxon>Rhodobacterales</taxon>
        <taxon>Roseobacteraceae</taxon>
        <taxon>Sulfitobacter</taxon>
    </lineage>
</organism>
<dbReference type="AlphaFoldDB" id="A0A1J0WH71"/>
<sequence>MANLTKNRTTAELASGGKQLSDPVAADTKIFLGAMVGLDAAGNAVPAAPATPVMRGVASAEADNTDGAAGAIAASTKRGTFLFNQTGLDRTDIGSDVYVADDNTVAATGTLVAGKLIQIEAAGAWVEIL</sequence>
<accession>A0A1J0WH71</accession>
<evidence type="ECO:0000313" key="2">
    <source>
        <dbReference type="Proteomes" id="UP000181897"/>
    </source>
</evidence>
<reference evidence="1 2" key="1">
    <citation type="submission" date="2016-11" db="EMBL/GenBank/DDBJ databases">
        <title>Complete genome sequence of Sulfitobacter sp. AM1-D1, a toxic bacteria associated with marine dinoflagellate Alexandrium minutum in East China Sea.</title>
        <authorList>
            <person name="Yang Q."/>
            <person name="Zhang X."/>
            <person name="Tian X."/>
        </authorList>
    </citation>
    <scope>NUCLEOTIDE SEQUENCE [LARGE SCALE GENOMIC DNA]</scope>
    <source>
        <strain evidence="1 2">AM1-D1</strain>
    </source>
</reference>
<dbReference type="Proteomes" id="UP000181897">
    <property type="component" value="Chromosome"/>
</dbReference>
<dbReference type="KEGG" id="suam:BOO69_09655"/>